<gene>
    <name evidence="4" type="primary">ga20683</name>
    <name evidence="4" type="ORF">PR202_ga20683</name>
</gene>
<dbReference type="PANTHER" id="PTHR10353:SF160">
    <property type="entry name" value="BETA-GLUCOSIDASE 11"/>
    <property type="match status" value="1"/>
</dbReference>
<dbReference type="GO" id="GO:0008422">
    <property type="term" value="F:beta-glucosidase activity"/>
    <property type="evidence" value="ECO:0007669"/>
    <property type="project" value="UniProtKB-ARBA"/>
</dbReference>
<evidence type="ECO:0000256" key="3">
    <source>
        <dbReference type="RuleBase" id="RU003690"/>
    </source>
</evidence>
<proteinExistence type="inferred from homology"/>
<comment type="similarity">
    <text evidence="1 3">Belongs to the glycosyl hydrolase 1 family.</text>
</comment>
<dbReference type="FunFam" id="3.20.20.80:FF:000022">
    <property type="entry name" value="Beta-glucosidase 11"/>
    <property type="match status" value="1"/>
</dbReference>
<dbReference type="InterPro" id="IPR033132">
    <property type="entry name" value="GH_1_N_CS"/>
</dbReference>
<sequence length="594" mass="66488">MFCHQKRERKRGTGCGRIGNRRSARLDLFTTYFAEPCAPLLCALRVAVMERSAGGGGSGLLRLRALGFTLAVASIGSAAAITRRDFPEGFVFGAGTSAFQVEGAWDEDGKKPSIWDTLCSGPRHRRCHCRPVSQVQGTLVSKLNELEDVKLMHEMGLDAYRFSIAWTRIIPDGRGAVNPKGLEYYNNLIDELLRYVSFPNLSYRLTDELPAASGIQPHVTIYHFDLPQALQDEYDGVLSPRFIDDFTAYAEVCFRSFGDRVKHWTTLNEPNIEPLGGFDLGFLPPRRCSSPFGYACNGGNSTTEPYIAAHHLLIAHASTVSLYRVKYQATQGGQIGIVFLAFWYEPSTRKPKDVAAAGRMMDFSLGWFLHPLVYGDYPAVMRRNAGSRLPTLTDEVSARVRGSFDFVGINHYGALEVEADLSQLKQTLRDYTADTAAKILTFPFQSLTKQLGLGIQSNEAPSSMQKLLDYLKLKYRNPPVVIYENGVGDKPDPSGRFVTDDEFRTHYLQGYIEATLLSIRNGSNVHGYFVWSFMDVFELLFAYRFRFGLYGVDFGAEEKTRYARHSAQWYAGFLHGGELRPATPSLSSIRTYIL</sequence>
<reference evidence="4" key="2">
    <citation type="submission" date="2021-12" db="EMBL/GenBank/DDBJ databases">
        <title>Resequencing data analysis of finger millet.</title>
        <authorList>
            <person name="Hatakeyama M."/>
            <person name="Aluri S."/>
            <person name="Balachadran M.T."/>
            <person name="Sivarajan S.R."/>
            <person name="Poveda L."/>
            <person name="Shimizu-Inatsugi R."/>
            <person name="Schlapbach R."/>
            <person name="Sreeman S.M."/>
            <person name="Shimizu K.K."/>
        </authorList>
    </citation>
    <scope>NUCLEOTIDE SEQUENCE</scope>
</reference>
<dbReference type="Proteomes" id="UP001054889">
    <property type="component" value="Unassembled WGS sequence"/>
</dbReference>
<evidence type="ECO:0000313" key="4">
    <source>
        <dbReference type="EMBL" id="GJN03258.1"/>
    </source>
</evidence>
<evidence type="ECO:0000256" key="1">
    <source>
        <dbReference type="ARBA" id="ARBA00010838"/>
    </source>
</evidence>
<dbReference type="SUPFAM" id="SSF51445">
    <property type="entry name" value="(Trans)glycosidases"/>
    <property type="match status" value="1"/>
</dbReference>
<dbReference type="EMBL" id="BQKI01000010">
    <property type="protein sequence ID" value="GJN03258.1"/>
    <property type="molecule type" value="Genomic_DNA"/>
</dbReference>
<protein>
    <recommendedName>
        <fullName evidence="6">Beta-glucosidase</fullName>
    </recommendedName>
</protein>
<accession>A0AAV5CYW2</accession>
<keyword evidence="5" id="KW-1185">Reference proteome</keyword>
<dbReference type="GO" id="GO:0005975">
    <property type="term" value="P:carbohydrate metabolic process"/>
    <property type="evidence" value="ECO:0007669"/>
    <property type="project" value="InterPro"/>
</dbReference>
<evidence type="ECO:0000313" key="5">
    <source>
        <dbReference type="Proteomes" id="UP001054889"/>
    </source>
</evidence>
<evidence type="ECO:0000256" key="2">
    <source>
        <dbReference type="ARBA" id="ARBA00022801"/>
    </source>
</evidence>
<evidence type="ECO:0008006" key="6">
    <source>
        <dbReference type="Google" id="ProtNLM"/>
    </source>
</evidence>
<dbReference type="InterPro" id="IPR001360">
    <property type="entry name" value="Glyco_hydro_1"/>
</dbReference>
<keyword evidence="2" id="KW-0378">Hydrolase</keyword>
<dbReference type="PROSITE" id="PS00653">
    <property type="entry name" value="GLYCOSYL_HYDROL_F1_2"/>
    <property type="match status" value="1"/>
</dbReference>
<reference evidence="4" key="1">
    <citation type="journal article" date="2018" name="DNA Res.">
        <title>Multiple hybrid de novo genome assembly of finger millet, an orphan allotetraploid crop.</title>
        <authorList>
            <person name="Hatakeyama M."/>
            <person name="Aluri S."/>
            <person name="Balachadran M.T."/>
            <person name="Sivarajan S.R."/>
            <person name="Patrignani A."/>
            <person name="Gruter S."/>
            <person name="Poveda L."/>
            <person name="Shimizu-Inatsugi R."/>
            <person name="Baeten J."/>
            <person name="Francoijs K.J."/>
            <person name="Nataraja K.N."/>
            <person name="Reddy Y.A.N."/>
            <person name="Phadnis S."/>
            <person name="Ravikumar R.L."/>
            <person name="Schlapbach R."/>
            <person name="Sreeman S.M."/>
            <person name="Shimizu K.K."/>
        </authorList>
    </citation>
    <scope>NUCLEOTIDE SEQUENCE</scope>
</reference>
<name>A0AAV5CYW2_ELECO</name>
<dbReference type="PRINTS" id="PR00131">
    <property type="entry name" value="GLHYDRLASE1"/>
</dbReference>
<dbReference type="InterPro" id="IPR017853">
    <property type="entry name" value="GH"/>
</dbReference>
<dbReference type="AlphaFoldDB" id="A0AAV5CYW2"/>
<dbReference type="PANTHER" id="PTHR10353">
    <property type="entry name" value="GLYCOSYL HYDROLASE"/>
    <property type="match status" value="1"/>
</dbReference>
<dbReference type="Gene3D" id="3.20.20.80">
    <property type="entry name" value="Glycosidases"/>
    <property type="match status" value="1"/>
</dbReference>
<dbReference type="Pfam" id="PF00232">
    <property type="entry name" value="Glyco_hydro_1"/>
    <property type="match status" value="2"/>
</dbReference>
<organism evidence="4 5">
    <name type="scientific">Eleusine coracana subsp. coracana</name>
    <dbReference type="NCBI Taxonomy" id="191504"/>
    <lineage>
        <taxon>Eukaryota</taxon>
        <taxon>Viridiplantae</taxon>
        <taxon>Streptophyta</taxon>
        <taxon>Embryophyta</taxon>
        <taxon>Tracheophyta</taxon>
        <taxon>Spermatophyta</taxon>
        <taxon>Magnoliopsida</taxon>
        <taxon>Liliopsida</taxon>
        <taxon>Poales</taxon>
        <taxon>Poaceae</taxon>
        <taxon>PACMAD clade</taxon>
        <taxon>Chloridoideae</taxon>
        <taxon>Cynodonteae</taxon>
        <taxon>Eleusininae</taxon>
        <taxon>Eleusine</taxon>
    </lineage>
</organism>
<comment type="caution">
    <text evidence="4">The sequence shown here is derived from an EMBL/GenBank/DDBJ whole genome shotgun (WGS) entry which is preliminary data.</text>
</comment>